<sequence>MHASTSPAVHPTGRCRPPRIYYAIPRWPAPSRAAMLTTAIILFLLVAMPKGGIKFERIPITFSYLALGLAAVPCLAASVRTSTWNRPTVVCILMTIPLSVMTILKVTRWGYYEQGFALALITNVCVLPFVFLVCFRALGPALVHRRTQRLLLLCIALVTLFGLVEFVSRNFFGSAIEVPYITVNSDDVGRIWEKHNQRTNLVKLVSTYNNGNIFGICMLILGPLFWALKPARALRLIYLAALFLTLSRTVWAGMLIWLVLWEPIFRRRPVSMLLRSPIHLLTAVTLGGAGIFVLSTGTGFLFDQNLGGRLQALPDVEFTLFGPDMPFLGIGELTYTSFLQNFGLAGLMAFAGWLCAPVIACLTAEGLNALGPLRRAALISLTVYMVVCAVDGAFMLIPVIALYWLVASYLLNPACERQGGYTLELAKL</sequence>
<feature type="transmembrane region" description="Helical" evidence="1">
    <location>
        <begin position="280"/>
        <end position="302"/>
    </location>
</feature>
<feature type="transmembrane region" description="Helical" evidence="1">
    <location>
        <begin position="29"/>
        <end position="48"/>
    </location>
</feature>
<dbReference type="EMBL" id="CP063849">
    <property type="protein sequence ID" value="QOY87090.1"/>
    <property type="molecule type" value="Genomic_DNA"/>
</dbReference>
<evidence type="ECO:0000313" key="3">
    <source>
        <dbReference type="Proteomes" id="UP000593892"/>
    </source>
</evidence>
<dbReference type="KEGG" id="pfer:IRI77_30635"/>
<feature type="transmembrane region" description="Helical" evidence="1">
    <location>
        <begin position="150"/>
        <end position="167"/>
    </location>
</feature>
<organism evidence="2 3">
    <name type="scientific">Paludibaculum fermentans</name>
    <dbReference type="NCBI Taxonomy" id="1473598"/>
    <lineage>
        <taxon>Bacteria</taxon>
        <taxon>Pseudomonadati</taxon>
        <taxon>Acidobacteriota</taxon>
        <taxon>Terriglobia</taxon>
        <taxon>Bryobacterales</taxon>
        <taxon>Bryobacteraceae</taxon>
        <taxon>Paludibaculum</taxon>
    </lineage>
</organism>
<protein>
    <submittedName>
        <fullName evidence="2">Uncharacterized protein</fullName>
    </submittedName>
</protein>
<gene>
    <name evidence="2" type="ORF">IRI77_30635</name>
</gene>
<keyword evidence="3" id="KW-1185">Reference proteome</keyword>
<keyword evidence="1" id="KW-1133">Transmembrane helix</keyword>
<name>A0A7S7NP19_PALFE</name>
<evidence type="ECO:0000313" key="2">
    <source>
        <dbReference type="EMBL" id="QOY87090.1"/>
    </source>
</evidence>
<dbReference type="AlphaFoldDB" id="A0A7S7NP19"/>
<reference evidence="2 3" key="1">
    <citation type="submission" date="2020-10" db="EMBL/GenBank/DDBJ databases">
        <title>Complete genome sequence of Paludibaculum fermentans P105T, a facultatively anaerobic acidobacterium capable of dissimilatory Fe(III) reduction.</title>
        <authorList>
            <person name="Dedysh S.N."/>
            <person name="Beletsky A.V."/>
            <person name="Kulichevskaya I.S."/>
            <person name="Mardanov A.V."/>
            <person name="Ravin N.V."/>
        </authorList>
    </citation>
    <scope>NUCLEOTIDE SEQUENCE [LARGE SCALE GENOMIC DNA]</scope>
    <source>
        <strain evidence="2 3">P105</strain>
    </source>
</reference>
<feature type="transmembrane region" description="Helical" evidence="1">
    <location>
        <begin position="234"/>
        <end position="260"/>
    </location>
</feature>
<feature type="transmembrane region" description="Helical" evidence="1">
    <location>
        <begin position="116"/>
        <end position="138"/>
    </location>
</feature>
<feature type="transmembrane region" description="Helical" evidence="1">
    <location>
        <begin position="376"/>
        <end position="404"/>
    </location>
</feature>
<feature type="transmembrane region" description="Helical" evidence="1">
    <location>
        <begin position="60"/>
        <end position="78"/>
    </location>
</feature>
<evidence type="ECO:0000256" key="1">
    <source>
        <dbReference type="SAM" id="Phobius"/>
    </source>
</evidence>
<feature type="transmembrane region" description="Helical" evidence="1">
    <location>
        <begin position="342"/>
        <end position="364"/>
    </location>
</feature>
<keyword evidence="1" id="KW-0812">Transmembrane</keyword>
<keyword evidence="1" id="KW-0472">Membrane</keyword>
<feature type="transmembrane region" description="Helical" evidence="1">
    <location>
        <begin position="208"/>
        <end position="228"/>
    </location>
</feature>
<dbReference type="Proteomes" id="UP000593892">
    <property type="component" value="Chromosome"/>
</dbReference>
<proteinExistence type="predicted"/>
<feature type="transmembrane region" description="Helical" evidence="1">
    <location>
        <begin position="84"/>
        <end position="104"/>
    </location>
</feature>
<dbReference type="RefSeq" id="WP_194448759.1">
    <property type="nucleotide sequence ID" value="NZ_CP063849.1"/>
</dbReference>
<accession>A0A7S7NP19</accession>